<dbReference type="Pfam" id="PF13088">
    <property type="entry name" value="BNR_2"/>
    <property type="match status" value="1"/>
</dbReference>
<reference evidence="2 3" key="1">
    <citation type="submission" date="2017-03" db="EMBL/GenBank/DDBJ databases">
        <title>Genomes of endolithic fungi from Antarctica.</title>
        <authorList>
            <person name="Coleine C."/>
            <person name="Masonjones S."/>
            <person name="Stajich J.E."/>
        </authorList>
    </citation>
    <scope>NUCLEOTIDE SEQUENCE [LARGE SCALE GENOMIC DNA]</scope>
    <source>
        <strain evidence="2 3">CCFEE 5187</strain>
    </source>
</reference>
<dbReference type="STRING" id="331657.A0A4U0WZE2"/>
<evidence type="ECO:0000313" key="3">
    <source>
        <dbReference type="Proteomes" id="UP000308768"/>
    </source>
</evidence>
<proteinExistence type="predicted"/>
<accession>A0A4U0WZE2</accession>
<dbReference type="Proteomes" id="UP000308768">
    <property type="component" value="Unassembled WGS sequence"/>
</dbReference>
<gene>
    <name evidence="2" type="ORF">B0A49_04484</name>
</gene>
<dbReference type="InterPro" id="IPR011040">
    <property type="entry name" value="Sialidase"/>
</dbReference>
<dbReference type="SUPFAM" id="SSF50939">
    <property type="entry name" value="Sialidases"/>
    <property type="match status" value="1"/>
</dbReference>
<feature type="domain" description="Sialidase" evidence="1">
    <location>
        <begin position="123"/>
        <end position="266"/>
    </location>
</feature>
<dbReference type="PANTHER" id="PTHR38792">
    <property type="entry name" value="BNR/ASP-BOX REPEAT DOMAIN PROTEIN (AFU_ORTHOLOGUE AFUA_7G06430)-RELATED"/>
    <property type="match status" value="1"/>
</dbReference>
<keyword evidence="3" id="KW-1185">Reference proteome</keyword>
<dbReference type="Gene3D" id="2.120.10.10">
    <property type="match status" value="1"/>
</dbReference>
<sequence>MTSGHGGTYPRANFLRDGSIIGACTAFSNGNNVLTLVRSTDKGGLWSEIGTAATAPSNANDLDNPYPLQLPSSRVLLAYRNHSKNATTGAYLYYRITVSYSDDNGATWSYLSTPASDPAGVNGNWEPFLRNAADGSLQLYYSRENSAADQDSLMRTSTDDGKTWSSATTISGQGIAARDGMLGVAVVNEHHLIAVFESEQGGLFTVHSITSADDGKTWGNRHRVVGGTLCVSFMTDEDTQQHASITGADDKMLTSGDGGATWGNRLRVFAPQSNWPSLLALEASSLLYMADFGGCEAQKVVLS</sequence>
<evidence type="ECO:0000259" key="1">
    <source>
        <dbReference type="Pfam" id="PF13088"/>
    </source>
</evidence>
<evidence type="ECO:0000313" key="2">
    <source>
        <dbReference type="EMBL" id="TKA68013.1"/>
    </source>
</evidence>
<dbReference type="InterPro" id="IPR036278">
    <property type="entry name" value="Sialidase_sf"/>
</dbReference>
<name>A0A4U0WZE2_9PEZI</name>
<dbReference type="EMBL" id="NAJN01000856">
    <property type="protein sequence ID" value="TKA68013.1"/>
    <property type="molecule type" value="Genomic_DNA"/>
</dbReference>
<dbReference type="OrthoDB" id="2739686at2759"/>
<comment type="caution">
    <text evidence="2">The sequence shown here is derived from an EMBL/GenBank/DDBJ whole genome shotgun (WGS) entry which is preliminary data.</text>
</comment>
<dbReference type="CDD" id="cd15482">
    <property type="entry name" value="Sialidase_non-viral"/>
    <property type="match status" value="1"/>
</dbReference>
<dbReference type="PANTHER" id="PTHR38792:SF3">
    <property type="entry name" value="BNR_ASP-BOX REPEAT DOMAIN PROTEIN (AFU_ORTHOLOGUE AFUA_7G06430)-RELATED"/>
    <property type="match status" value="1"/>
</dbReference>
<protein>
    <recommendedName>
        <fullName evidence="1">Sialidase domain-containing protein</fullName>
    </recommendedName>
</protein>
<dbReference type="AlphaFoldDB" id="A0A4U0WZE2"/>
<organism evidence="2 3">
    <name type="scientific">Cryomyces minteri</name>
    <dbReference type="NCBI Taxonomy" id="331657"/>
    <lineage>
        <taxon>Eukaryota</taxon>
        <taxon>Fungi</taxon>
        <taxon>Dikarya</taxon>
        <taxon>Ascomycota</taxon>
        <taxon>Pezizomycotina</taxon>
        <taxon>Dothideomycetes</taxon>
        <taxon>Dothideomycetes incertae sedis</taxon>
        <taxon>Cryomyces</taxon>
    </lineage>
</organism>